<accession>A0A1S7LII9</accession>
<dbReference type="EMBL" id="LO017727">
    <property type="protein sequence ID" value="CRH06740.1"/>
    <property type="molecule type" value="Genomic_DNA"/>
</dbReference>
<name>A0A1S7LII9_MAGMO</name>
<proteinExistence type="predicted"/>
<organism evidence="1">
    <name type="scientific">Magnetococcus massalia (strain MO-1)</name>
    <dbReference type="NCBI Taxonomy" id="451514"/>
    <lineage>
        <taxon>Bacteria</taxon>
        <taxon>Pseudomonadati</taxon>
        <taxon>Pseudomonadota</taxon>
        <taxon>Magnetococcia</taxon>
        <taxon>Magnetococcales</taxon>
        <taxon>Magnetococcaceae</taxon>
        <taxon>Magnetococcus</taxon>
    </lineage>
</organism>
<reference evidence="1" key="1">
    <citation type="submission" date="2015-04" db="EMBL/GenBank/DDBJ databases">
        <authorList>
            <person name="Syromyatnikov M.Y."/>
            <person name="Popov V.N."/>
        </authorList>
    </citation>
    <scope>NUCLEOTIDE SEQUENCE</scope>
    <source>
        <strain evidence="1">MO-1</strain>
    </source>
</reference>
<gene>
    <name evidence="1" type="ORF">MAGMO_2583</name>
</gene>
<protein>
    <submittedName>
        <fullName evidence="1">Uncharacterized protein</fullName>
    </submittedName>
</protein>
<dbReference type="AlphaFoldDB" id="A0A1S7LII9"/>
<evidence type="ECO:0000313" key="1">
    <source>
        <dbReference type="EMBL" id="CRH06740.1"/>
    </source>
</evidence>
<sequence>MADHIEKKCLKCSQLLRIPKNIGGMVMACPSCGHKMISDFKFGGVQRKKELSSTIFELPDTLLKRLLKLFR</sequence>